<dbReference type="AlphaFoldDB" id="A0A8H4J378"/>
<feature type="compositionally biased region" description="Basic and acidic residues" evidence="1">
    <location>
        <begin position="14"/>
        <end position="29"/>
    </location>
</feature>
<dbReference type="Proteomes" id="UP000572817">
    <property type="component" value="Unassembled WGS sequence"/>
</dbReference>
<evidence type="ECO:0000256" key="1">
    <source>
        <dbReference type="SAM" id="MobiDB-lite"/>
    </source>
</evidence>
<name>A0A8H4J378_9PEZI</name>
<feature type="region of interest" description="Disordered" evidence="1">
    <location>
        <begin position="1"/>
        <end position="53"/>
    </location>
</feature>
<protein>
    <submittedName>
        <fullName evidence="2">Uncharacterized protein</fullName>
    </submittedName>
</protein>
<comment type="caution">
    <text evidence="2">The sequence shown here is derived from an EMBL/GenBank/DDBJ whole genome shotgun (WGS) entry which is preliminary data.</text>
</comment>
<evidence type="ECO:0000313" key="2">
    <source>
        <dbReference type="EMBL" id="KAF4309948.1"/>
    </source>
</evidence>
<gene>
    <name evidence="2" type="ORF">GTA08_BOTSDO01890</name>
</gene>
<proteinExistence type="predicted"/>
<feature type="region of interest" description="Disordered" evidence="1">
    <location>
        <begin position="211"/>
        <end position="231"/>
    </location>
</feature>
<evidence type="ECO:0000313" key="3">
    <source>
        <dbReference type="Proteomes" id="UP000572817"/>
    </source>
</evidence>
<organism evidence="2 3">
    <name type="scientific">Botryosphaeria dothidea</name>
    <dbReference type="NCBI Taxonomy" id="55169"/>
    <lineage>
        <taxon>Eukaryota</taxon>
        <taxon>Fungi</taxon>
        <taxon>Dikarya</taxon>
        <taxon>Ascomycota</taxon>
        <taxon>Pezizomycotina</taxon>
        <taxon>Dothideomycetes</taxon>
        <taxon>Dothideomycetes incertae sedis</taxon>
        <taxon>Botryosphaeriales</taxon>
        <taxon>Botryosphaeriaceae</taxon>
        <taxon>Botryosphaeria</taxon>
    </lineage>
</organism>
<accession>A0A8H4J378</accession>
<keyword evidence="3" id="KW-1185">Reference proteome</keyword>
<feature type="compositionally biased region" description="Polar residues" evidence="1">
    <location>
        <begin position="1"/>
        <end position="11"/>
    </location>
</feature>
<dbReference type="EMBL" id="WWBZ02000016">
    <property type="protein sequence ID" value="KAF4309948.1"/>
    <property type="molecule type" value="Genomic_DNA"/>
</dbReference>
<sequence length="268" mass="30678">MPPESNSSGDSLSEDIRGRALADADHSDHSGYSADTSSSDHSEDSDADDILGFPDRRNINWAPELAEICEGLQRERQDNNNMTWAIIARLLRQAGDEEMEGQQLLREFIALESRAPHINARNPNELRDFQAEQQWNQQARRRSLRRMDALIPQLAELVLNNHLYCEEHAEIINALERYFRFLTTLRSWERNELRRQGVFAQPWAAQYLGPVHSLPPNDSDSEDRQGNTSSPGYWERRYFTAIVLNNGGFINCHSAAHTAEVKQFNSES</sequence>
<reference evidence="2" key="1">
    <citation type="submission" date="2020-04" db="EMBL/GenBank/DDBJ databases">
        <title>Genome Assembly and Annotation of Botryosphaeria dothidea sdau 11-99, a Latent Pathogen of Apple Fruit Ring Rot in China.</title>
        <authorList>
            <person name="Yu C."/>
            <person name="Diao Y."/>
            <person name="Lu Q."/>
            <person name="Zhao J."/>
            <person name="Cui S."/>
            <person name="Peng C."/>
            <person name="He B."/>
            <person name="Liu H."/>
        </authorList>
    </citation>
    <scope>NUCLEOTIDE SEQUENCE [LARGE SCALE GENOMIC DNA]</scope>
    <source>
        <strain evidence="2">Sdau11-99</strain>
    </source>
</reference>